<dbReference type="Proteomes" id="UP000256900">
    <property type="component" value="Unassembled WGS sequence"/>
</dbReference>
<evidence type="ECO:0000256" key="3">
    <source>
        <dbReference type="ARBA" id="ARBA00022692"/>
    </source>
</evidence>
<organism evidence="8 9">
    <name type="scientific">Methylovirgula ligni</name>
    <dbReference type="NCBI Taxonomy" id="569860"/>
    <lineage>
        <taxon>Bacteria</taxon>
        <taxon>Pseudomonadati</taxon>
        <taxon>Pseudomonadota</taxon>
        <taxon>Alphaproteobacteria</taxon>
        <taxon>Hyphomicrobiales</taxon>
        <taxon>Beijerinckiaceae</taxon>
        <taxon>Methylovirgula</taxon>
    </lineage>
</organism>
<dbReference type="CDD" id="cd03405">
    <property type="entry name" value="SPFH_HflC"/>
    <property type="match status" value="1"/>
</dbReference>
<dbReference type="SUPFAM" id="SSF117892">
    <property type="entry name" value="Band 7/SPFH domain"/>
    <property type="match status" value="1"/>
</dbReference>
<comment type="subcellular location">
    <subcellularLocation>
        <location evidence="1">Membrane</location>
        <topology evidence="1">Single-pass membrane protein</topology>
    </subcellularLocation>
</comment>
<dbReference type="SMART" id="SM00244">
    <property type="entry name" value="PHB"/>
    <property type="match status" value="1"/>
</dbReference>
<dbReference type="Pfam" id="PF01145">
    <property type="entry name" value="Band_7"/>
    <property type="match status" value="1"/>
</dbReference>
<dbReference type="EMBL" id="QUMO01000001">
    <property type="protein sequence ID" value="REF89206.1"/>
    <property type="molecule type" value="Genomic_DNA"/>
</dbReference>
<accession>A0A3D9ZCL1</accession>
<evidence type="ECO:0000256" key="5">
    <source>
        <dbReference type="ARBA" id="ARBA00023136"/>
    </source>
</evidence>
<keyword evidence="8" id="KW-0645">Protease</keyword>
<comment type="function">
    <text evidence="6">HflC and HflK could regulate a protease.</text>
</comment>
<dbReference type="PANTHER" id="PTHR42911">
    <property type="entry name" value="MODULATOR OF FTSH PROTEASE HFLC"/>
    <property type="match status" value="1"/>
</dbReference>
<dbReference type="OrthoDB" id="9812991at2"/>
<dbReference type="PANTHER" id="PTHR42911:SF1">
    <property type="entry name" value="MODULATOR OF FTSH PROTEASE HFLC"/>
    <property type="match status" value="1"/>
</dbReference>
<evidence type="ECO:0000259" key="7">
    <source>
        <dbReference type="SMART" id="SM00244"/>
    </source>
</evidence>
<dbReference type="RefSeq" id="WP_115835008.1">
    <property type="nucleotide sequence ID" value="NZ_CP025086.1"/>
</dbReference>
<proteinExistence type="inferred from homology"/>
<keyword evidence="4" id="KW-1133">Transmembrane helix</keyword>
<dbReference type="Gene3D" id="3.30.479.30">
    <property type="entry name" value="Band 7 domain"/>
    <property type="match status" value="1"/>
</dbReference>
<dbReference type="AlphaFoldDB" id="A0A3D9ZCL1"/>
<name>A0A3D9ZCL1_9HYPH</name>
<evidence type="ECO:0000256" key="4">
    <source>
        <dbReference type="ARBA" id="ARBA00022989"/>
    </source>
</evidence>
<evidence type="ECO:0000256" key="2">
    <source>
        <dbReference type="ARBA" id="ARBA00007862"/>
    </source>
</evidence>
<dbReference type="InterPro" id="IPR036013">
    <property type="entry name" value="Band_7/SPFH_dom_sf"/>
</dbReference>
<sequence>MKSATGFFIVLVAVVAVVVAVASIFTVGQTEQALVLRFGDPVAGRGLVTEPGLHFKIPFIENVVLLDKRILDVETPTQEVLAADNTRVEVDSFLRYRIADPLKFYQTVGDTDRADVQLGYILNSAVRRVLGDASLSQIVSGQREALMGAIREQVNQQTSKLGVAAVDVRIRRTDLPQQISEKVFSRMQSEWARQAALFRAQGTEQAQEITAKADRDAVVLKADAQRDADQVRGAGDAERARVFAAAFGKDPEFFAFYRSMQAYVAGLKPSNTRYVLSPKSAFFRYFTLSGETSTPPSSAAH</sequence>
<keyword evidence="8" id="KW-0378">Hydrolase</keyword>
<dbReference type="InterPro" id="IPR010200">
    <property type="entry name" value="HflC"/>
</dbReference>
<dbReference type="InterPro" id="IPR001107">
    <property type="entry name" value="Band_7"/>
</dbReference>
<dbReference type="PIRSF" id="PIRSF005651">
    <property type="entry name" value="HflC"/>
    <property type="match status" value="1"/>
</dbReference>
<dbReference type="GO" id="GO:0008233">
    <property type="term" value="F:peptidase activity"/>
    <property type="evidence" value="ECO:0007669"/>
    <property type="project" value="UniProtKB-KW"/>
</dbReference>
<feature type="domain" description="Band 7" evidence="7">
    <location>
        <begin position="22"/>
        <end position="187"/>
    </location>
</feature>
<evidence type="ECO:0000256" key="6">
    <source>
        <dbReference type="PIRNR" id="PIRNR005651"/>
    </source>
</evidence>
<protein>
    <recommendedName>
        <fullName evidence="6">Protein HflC</fullName>
    </recommendedName>
</protein>
<gene>
    <name evidence="8" type="ORF">DES32_0424</name>
</gene>
<dbReference type="GO" id="GO:0006508">
    <property type="term" value="P:proteolysis"/>
    <property type="evidence" value="ECO:0007669"/>
    <property type="project" value="UniProtKB-KW"/>
</dbReference>
<keyword evidence="3" id="KW-0812">Transmembrane</keyword>
<keyword evidence="9" id="KW-1185">Reference proteome</keyword>
<keyword evidence="5" id="KW-0472">Membrane</keyword>
<comment type="similarity">
    <text evidence="2 6">Belongs to the band 7/mec-2 family. HflC subfamily.</text>
</comment>
<evidence type="ECO:0000313" key="9">
    <source>
        <dbReference type="Proteomes" id="UP000256900"/>
    </source>
</evidence>
<comment type="caution">
    <text evidence="8">The sequence shown here is derived from an EMBL/GenBank/DDBJ whole genome shotgun (WGS) entry which is preliminary data.</text>
</comment>
<evidence type="ECO:0000256" key="1">
    <source>
        <dbReference type="ARBA" id="ARBA00004167"/>
    </source>
</evidence>
<dbReference type="GO" id="GO:0016020">
    <property type="term" value="C:membrane"/>
    <property type="evidence" value="ECO:0007669"/>
    <property type="project" value="UniProtKB-SubCell"/>
</dbReference>
<evidence type="ECO:0000313" key="8">
    <source>
        <dbReference type="EMBL" id="REF89206.1"/>
    </source>
</evidence>
<reference evidence="8 9" key="1">
    <citation type="submission" date="2018-08" db="EMBL/GenBank/DDBJ databases">
        <title>Genomic Encyclopedia of Type Strains, Phase IV (KMG-IV): sequencing the most valuable type-strain genomes for metagenomic binning, comparative biology and taxonomic classification.</title>
        <authorList>
            <person name="Goeker M."/>
        </authorList>
    </citation>
    <scope>NUCLEOTIDE SEQUENCE [LARGE SCALE GENOMIC DNA]</scope>
    <source>
        <strain evidence="8 9">BW863</strain>
    </source>
</reference>